<dbReference type="KEGG" id="bcou:IC761_14810"/>
<feature type="transmembrane region" description="Helical" evidence="7">
    <location>
        <begin position="156"/>
        <end position="174"/>
    </location>
</feature>
<evidence type="ECO:0000256" key="1">
    <source>
        <dbReference type="ARBA" id="ARBA00004651"/>
    </source>
</evidence>
<evidence type="ECO:0000256" key="7">
    <source>
        <dbReference type="SAM" id="Phobius"/>
    </source>
</evidence>
<evidence type="ECO:0000256" key="5">
    <source>
        <dbReference type="ARBA" id="ARBA00022989"/>
    </source>
</evidence>
<evidence type="ECO:0000259" key="8">
    <source>
        <dbReference type="Pfam" id="PF03458"/>
    </source>
</evidence>
<keyword evidence="6 7" id="KW-0472">Membrane</keyword>
<dbReference type="Proteomes" id="UP000594621">
    <property type="component" value="Chromosome"/>
</dbReference>
<feature type="domain" description="Glycine transporter" evidence="8">
    <location>
        <begin position="99"/>
        <end position="170"/>
    </location>
</feature>
<evidence type="ECO:0000256" key="3">
    <source>
        <dbReference type="ARBA" id="ARBA00022475"/>
    </source>
</evidence>
<keyword evidence="4 7" id="KW-0812">Transmembrane</keyword>
<keyword evidence="5 7" id="KW-1133">Transmembrane helix</keyword>
<dbReference type="PANTHER" id="PTHR30506">
    <property type="entry name" value="INNER MEMBRANE PROTEIN"/>
    <property type="match status" value="1"/>
</dbReference>
<name>A0A7S9DAW5_9BRAD</name>
<dbReference type="RefSeq" id="WP_195803940.1">
    <property type="nucleotide sequence ID" value="NZ_CP061379.1"/>
</dbReference>
<gene>
    <name evidence="9" type="ORF">IC761_14810</name>
</gene>
<dbReference type="GO" id="GO:0005886">
    <property type="term" value="C:plasma membrane"/>
    <property type="evidence" value="ECO:0007669"/>
    <property type="project" value="UniProtKB-SubCell"/>
</dbReference>
<feature type="domain" description="Glycine transporter" evidence="8">
    <location>
        <begin position="13"/>
        <end position="87"/>
    </location>
</feature>
<proteinExistence type="inferred from homology"/>
<protein>
    <submittedName>
        <fullName evidence="9">Trimeric intracellular cation channel family protein</fullName>
    </submittedName>
</protein>
<evidence type="ECO:0000256" key="4">
    <source>
        <dbReference type="ARBA" id="ARBA00022692"/>
    </source>
</evidence>
<dbReference type="PANTHER" id="PTHR30506:SF3">
    <property type="entry name" value="UPF0126 INNER MEMBRANE PROTEIN YADS-RELATED"/>
    <property type="match status" value="1"/>
</dbReference>
<keyword evidence="3" id="KW-1003">Cell membrane</keyword>
<evidence type="ECO:0000313" key="9">
    <source>
        <dbReference type="EMBL" id="QPF94463.1"/>
    </source>
</evidence>
<dbReference type="InterPro" id="IPR005115">
    <property type="entry name" value="Gly_transporter"/>
</dbReference>
<feature type="transmembrane region" description="Helical" evidence="7">
    <location>
        <begin position="71"/>
        <end position="90"/>
    </location>
</feature>
<feature type="transmembrane region" description="Helical" evidence="7">
    <location>
        <begin position="180"/>
        <end position="196"/>
    </location>
</feature>
<dbReference type="Pfam" id="PF03458">
    <property type="entry name" value="Gly_transporter"/>
    <property type="match status" value="2"/>
</dbReference>
<feature type="transmembrane region" description="Helical" evidence="7">
    <location>
        <begin position="123"/>
        <end position="144"/>
    </location>
</feature>
<evidence type="ECO:0000256" key="6">
    <source>
        <dbReference type="ARBA" id="ARBA00023136"/>
    </source>
</evidence>
<reference evidence="9 10" key="1">
    <citation type="submission" date="2020-09" db="EMBL/GenBank/DDBJ databases">
        <title>Complete genomes of bradyrhizobia occurring on native shrubby legumes in Australia.</title>
        <authorList>
            <person name="Lafay B."/>
        </authorList>
    </citation>
    <scope>NUCLEOTIDE SEQUENCE [LARGE SCALE GENOMIC DNA]</scope>
    <source>
        <strain evidence="9 10">BDV5040</strain>
    </source>
</reference>
<accession>A0A7S9DAW5</accession>
<evidence type="ECO:0000256" key="2">
    <source>
        <dbReference type="ARBA" id="ARBA00008193"/>
    </source>
</evidence>
<comment type="subcellular location">
    <subcellularLocation>
        <location evidence="1">Cell membrane</location>
        <topology evidence="1">Multi-pass membrane protein</topology>
    </subcellularLocation>
</comment>
<evidence type="ECO:0000313" key="10">
    <source>
        <dbReference type="Proteomes" id="UP000594621"/>
    </source>
</evidence>
<sequence length="214" mass="23183">MWSLPPSDSVLHLLALVALTAQGMTAALAAGRRSMDWLGVCFLGSITALGGGTLRDLLLGHYPLVWVANPIYLVLPGVAALLTILFARLVHRLKLAFIVLDAIGLVVFTMTGCDIAWQMDVSLPIVIVSGMVTGCAGGVLRDVLCNEVPLLFRSELYATVSVVTGLFYATAFGLNINAELWTILTFVLGISLRLLAVRYKWEMPKFVFSGDEER</sequence>
<dbReference type="EMBL" id="CP061379">
    <property type="protein sequence ID" value="QPF94463.1"/>
    <property type="molecule type" value="Genomic_DNA"/>
</dbReference>
<keyword evidence="10" id="KW-1185">Reference proteome</keyword>
<organism evidence="9 10">
    <name type="scientific">Bradyrhizobium commune</name>
    <dbReference type="NCBI Taxonomy" id="83627"/>
    <lineage>
        <taxon>Bacteria</taxon>
        <taxon>Pseudomonadati</taxon>
        <taxon>Pseudomonadota</taxon>
        <taxon>Alphaproteobacteria</taxon>
        <taxon>Hyphomicrobiales</taxon>
        <taxon>Nitrobacteraceae</taxon>
        <taxon>Bradyrhizobium</taxon>
    </lineage>
</organism>
<dbReference type="AlphaFoldDB" id="A0A7S9DAW5"/>
<feature type="transmembrane region" description="Helical" evidence="7">
    <location>
        <begin position="97"/>
        <end position="117"/>
    </location>
</feature>
<comment type="similarity">
    <text evidence="2">Belongs to the UPF0126 family.</text>
</comment>